<dbReference type="CDD" id="cd00805">
    <property type="entry name" value="TyrRS_core"/>
    <property type="match status" value="1"/>
</dbReference>
<dbReference type="InterPro" id="IPR002307">
    <property type="entry name" value="Tyr-tRNA-ligase"/>
</dbReference>
<evidence type="ECO:0000256" key="9">
    <source>
        <dbReference type="ARBA" id="ARBA00048248"/>
    </source>
</evidence>
<keyword evidence="4 10" id="KW-0547">Nucleotide-binding</keyword>
<accession>A0AAU8IGZ0</accession>
<dbReference type="AlphaFoldDB" id="A0AAU8IGZ0"/>
<reference evidence="13" key="1">
    <citation type="submission" date="2024-06" db="EMBL/GenBank/DDBJ databases">
        <authorList>
            <person name="Fan A."/>
            <person name="Zhang F.Y."/>
            <person name="Zhang L."/>
        </authorList>
    </citation>
    <scope>NUCLEOTIDE SEQUENCE</scope>
    <source>
        <strain evidence="13">Y61</strain>
    </source>
</reference>
<proteinExistence type="inferred from homology"/>
<dbReference type="FunFam" id="3.40.50.620:FF:000061">
    <property type="entry name" value="Tyrosine--tRNA ligase"/>
    <property type="match status" value="1"/>
</dbReference>
<evidence type="ECO:0000256" key="3">
    <source>
        <dbReference type="ARBA" id="ARBA00022598"/>
    </source>
</evidence>
<feature type="short sequence motif" description="'KMSKS' region" evidence="10">
    <location>
        <begin position="241"/>
        <end position="245"/>
    </location>
</feature>
<dbReference type="InterPro" id="IPR002305">
    <property type="entry name" value="aa-tRNA-synth_Ic"/>
</dbReference>
<dbReference type="RefSeq" id="WP_353948501.1">
    <property type="nucleotide sequence ID" value="NZ_CP159510.1"/>
</dbReference>
<dbReference type="InterPro" id="IPR002942">
    <property type="entry name" value="S4_RNA-bd"/>
</dbReference>
<evidence type="ECO:0000256" key="4">
    <source>
        <dbReference type="ARBA" id="ARBA00022741"/>
    </source>
</evidence>
<comment type="function">
    <text evidence="10">Catalyzes the attachment of tyrosine to tRNA(Tyr) in a two-step reaction: tyrosine is first activated by ATP to form Tyr-AMP and then transferred to the acceptor end of tRNA(Tyr).</text>
</comment>
<dbReference type="InterPro" id="IPR024108">
    <property type="entry name" value="Tyr-tRNA-ligase_bac_2"/>
</dbReference>
<dbReference type="Gene3D" id="3.10.290.10">
    <property type="entry name" value="RNA-binding S4 domain"/>
    <property type="match status" value="1"/>
</dbReference>
<sequence>MNAEIHLSVSQQEAVQQQFDTLKQGAAEIVPEAELREKLKKSVATGKPLHVKLGLDPSAPDVHIGHTVVLHKLRQFQQFGHQVQLVIGDFTGKIGDPTGKSATRRQLTDEEVQANAQTYFEQFSKVIDMEKATVAFNAKWLSRLSFSDVIDLSAKTTVARMLERDDFSNRYRSGQSISIHEFFYPLMQAYDSVALRSDIELGGTDQKFNLLMGRHIQEAYGMEKQVAIMLPLLEGLDGKKKMSKSLGNYIGIDESADEIFGKAMSLPDELMIKYFTLATDLPIKEINRLAAGLKDGSIHPRDVKERLSWTLVNMYHGKEAADQASAQFAEVFRQHALPGDLPEVHWNGSTQQIWVVAFLVRLGLFQSNGEARRMIQNGGVKINQTKLSDIGAKINVHDGMVVQVGKRKFVKINLESERA</sequence>
<dbReference type="InterPro" id="IPR054608">
    <property type="entry name" value="SYY-like_C"/>
</dbReference>
<dbReference type="FunFam" id="3.10.290.10:FF:000022">
    <property type="entry name" value="Tyrosine--tRNA ligase"/>
    <property type="match status" value="1"/>
</dbReference>
<feature type="binding site" evidence="10">
    <location>
        <position position="244"/>
    </location>
    <ligand>
        <name>ATP</name>
        <dbReference type="ChEBI" id="CHEBI:30616"/>
    </ligand>
</feature>
<keyword evidence="7 10" id="KW-0648">Protein biosynthesis</keyword>
<name>A0AAU8IGZ0_9BACL</name>
<evidence type="ECO:0000256" key="5">
    <source>
        <dbReference type="ARBA" id="ARBA00022840"/>
    </source>
</evidence>
<comment type="subunit">
    <text evidence="1 10">Homodimer.</text>
</comment>
<evidence type="ECO:0000313" key="13">
    <source>
        <dbReference type="EMBL" id="XCJ17211.1"/>
    </source>
</evidence>
<dbReference type="PANTHER" id="PTHR11766">
    <property type="entry name" value="TYROSYL-TRNA SYNTHETASE"/>
    <property type="match status" value="1"/>
</dbReference>
<dbReference type="FunFam" id="1.10.240.10:FF:000006">
    <property type="entry name" value="Tyrosine--tRNA ligase"/>
    <property type="match status" value="1"/>
</dbReference>
<dbReference type="PROSITE" id="PS50889">
    <property type="entry name" value="S4"/>
    <property type="match status" value="1"/>
</dbReference>
<dbReference type="NCBIfam" id="TIGR00234">
    <property type="entry name" value="tyrS"/>
    <property type="match status" value="1"/>
</dbReference>
<dbReference type="HAMAP" id="MF_02007">
    <property type="entry name" value="Tyr_tRNA_synth_type2"/>
    <property type="match status" value="1"/>
</dbReference>
<evidence type="ECO:0000256" key="6">
    <source>
        <dbReference type="ARBA" id="ARBA00022884"/>
    </source>
</evidence>
<dbReference type="SUPFAM" id="SSF55174">
    <property type="entry name" value="Alpha-L RNA-binding motif"/>
    <property type="match status" value="1"/>
</dbReference>
<feature type="domain" description="RNA-binding S4" evidence="12">
    <location>
        <begin position="353"/>
        <end position="415"/>
    </location>
</feature>
<organism evidence="13">
    <name type="scientific">Sporolactobacillus sp. Y61</name>
    <dbReference type="NCBI Taxonomy" id="3160863"/>
    <lineage>
        <taxon>Bacteria</taxon>
        <taxon>Bacillati</taxon>
        <taxon>Bacillota</taxon>
        <taxon>Bacilli</taxon>
        <taxon>Bacillales</taxon>
        <taxon>Sporolactobacillaceae</taxon>
        <taxon>Sporolactobacillus</taxon>
    </lineage>
</organism>
<dbReference type="GO" id="GO:0006437">
    <property type="term" value="P:tyrosyl-tRNA aminoacylation"/>
    <property type="evidence" value="ECO:0007669"/>
    <property type="project" value="UniProtKB-UniRule"/>
</dbReference>
<keyword evidence="5 10" id="KW-0067">ATP-binding</keyword>
<dbReference type="Gene3D" id="3.40.50.620">
    <property type="entry name" value="HUPs"/>
    <property type="match status" value="1"/>
</dbReference>
<dbReference type="GO" id="GO:0005829">
    <property type="term" value="C:cytosol"/>
    <property type="evidence" value="ECO:0007669"/>
    <property type="project" value="TreeGrafter"/>
</dbReference>
<dbReference type="SUPFAM" id="SSF52374">
    <property type="entry name" value="Nucleotidylyl transferase"/>
    <property type="match status" value="1"/>
</dbReference>
<dbReference type="Pfam" id="PF00579">
    <property type="entry name" value="tRNA-synt_1b"/>
    <property type="match status" value="1"/>
</dbReference>
<dbReference type="GO" id="GO:0004831">
    <property type="term" value="F:tyrosine-tRNA ligase activity"/>
    <property type="evidence" value="ECO:0007669"/>
    <property type="project" value="UniProtKB-UniRule"/>
</dbReference>
<keyword evidence="3 10" id="KW-0436">Ligase</keyword>
<dbReference type="InterPro" id="IPR001412">
    <property type="entry name" value="aa-tRNA-synth_I_CS"/>
</dbReference>
<keyword evidence="6 11" id="KW-0694">RNA-binding</keyword>
<dbReference type="InterPro" id="IPR014729">
    <property type="entry name" value="Rossmann-like_a/b/a_fold"/>
</dbReference>
<evidence type="ECO:0000256" key="10">
    <source>
        <dbReference type="HAMAP-Rule" id="MF_02007"/>
    </source>
</evidence>
<evidence type="ECO:0000256" key="11">
    <source>
        <dbReference type="PROSITE-ProRule" id="PRU00182"/>
    </source>
</evidence>
<dbReference type="PROSITE" id="PS00178">
    <property type="entry name" value="AA_TRNA_LIGASE_I"/>
    <property type="match status" value="1"/>
</dbReference>
<dbReference type="SMART" id="SM00363">
    <property type="entry name" value="S4"/>
    <property type="match status" value="1"/>
</dbReference>
<comment type="subcellular location">
    <subcellularLocation>
        <location evidence="10">Cytoplasm</location>
    </subcellularLocation>
</comment>
<dbReference type="InterPro" id="IPR024088">
    <property type="entry name" value="Tyr-tRNA-ligase_bac-type"/>
</dbReference>
<dbReference type="Pfam" id="PF22421">
    <property type="entry name" value="SYY_C-terminal"/>
    <property type="match status" value="1"/>
</dbReference>
<gene>
    <name evidence="10 13" type="primary">tyrS</name>
    <name evidence="13" type="ORF">ABNN70_01285</name>
</gene>
<evidence type="ECO:0000256" key="8">
    <source>
        <dbReference type="ARBA" id="ARBA00023146"/>
    </source>
</evidence>
<keyword evidence="2 10" id="KW-0963">Cytoplasm</keyword>
<dbReference type="EC" id="6.1.1.1" evidence="10"/>
<dbReference type="Gene3D" id="1.10.240.10">
    <property type="entry name" value="Tyrosyl-Transfer RNA Synthetase"/>
    <property type="match status" value="1"/>
</dbReference>
<dbReference type="PRINTS" id="PR01040">
    <property type="entry name" value="TRNASYNTHTYR"/>
</dbReference>
<dbReference type="CDD" id="cd00165">
    <property type="entry name" value="S4"/>
    <property type="match status" value="1"/>
</dbReference>
<evidence type="ECO:0000256" key="1">
    <source>
        <dbReference type="ARBA" id="ARBA00011738"/>
    </source>
</evidence>
<keyword evidence="8 10" id="KW-0030">Aminoacyl-tRNA synthetase</keyword>
<dbReference type="PANTHER" id="PTHR11766:SF1">
    <property type="entry name" value="TYROSINE--TRNA LIGASE"/>
    <property type="match status" value="1"/>
</dbReference>
<feature type="short sequence motif" description="'HIGH' region" evidence="10">
    <location>
        <begin position="57"/>
        <end position="66"/>
    </location>
</feature>
<dbReference type="GO" id="GO:0005524">
    <property type="term" value="F:ATP binding"/>
    <property type="evidence" value="ECO:0007669"/>
    <property type="project" value="UniProtKB-UniRule"/>
</dbReference>
<dbReference type="InterPro" id="IPR036986">
    <property type="entry name" value="S4_RNA-bd_sf"/>
</dbReference>
<evidence type="ECO:0000256" key="2">
    <source>
        <dbReference type="ARBA" id="ARBA00022490"/>
    </source>
</evidence>
<dbReference type="EMBL" id="CP159510">
    <property type="protein sequence ID" value="XCJ17211.1"/>
    <property type="molecule type" value="Genomic_DNA"/>
</dbReference>
<dbReference type="GO" id="GO:0003723">
    <property type="term" value="F:RNA binding"/>
    <property type="evidence" value="ECO:0007669"/>
    <property type="project" value="UniProtKB-KW"/>
</dbReference>
<comment type="catalytic activity">
    <reaction evidence="9 10">
        <text>tRNA(Tyr) + L-tyrosine + ATP = L-tyrosyl-tRNA(Tyr) + AMP + diphosphate + H(+)</text>
        <dbReference type="Rhea" id="RHEA:10220"/>
        <dbReference type="Rhea" id="RHEA-COMP:9706"/>
        <dbReference type="Rhea" id="RHEA-COMP:9707"/>
        <dbReference type="ChEBI" id="CHEBI:15378"/>
        <dbReference type="ChEBI" id="CHEBI:30616"/>
        <dbReference type="ChEBI" id="CHEBI:33019"/>
        <dbReference type="ChEBI" id="CHEBI:58315"/>
        <dbReference type="ChEBI" id="CHEBI:78442"/>
        <dbReference type="ChEBI" id="CHEBI:78536"/>
        <dbReference type="ChEBI" id="CHEBI:456215"/>
        <dbReference type="EC" id="6.1.1.1"/>
    </reaction>
</comment>
<protein>
    <recommendedName>
        <fullName evidence="10">Tyrosine--tRNA ligase</fullName>
        <ecNumber evidence="10">6.1.1.1</ecNumber>
    </recommendedName>
    <alternativeName>
        <fullName evidence="10">Tyrosyl-tRNA synthetase</fullName>
        <shortName evidence="10">TyrRS</shortName>
    </alternativeName>
</protein>
<evidence type="ECO:0000256" key="7">
    <source>
        <dbReference type="ARBA" id="ARBA00022917"/>
    </source>
</evidence>
<comment type="similarity">
    <text evidence="10">Belongs to the class-I aminoacyl-tRNA synthetase family. TyrS type 2 subfamily.</text>
</comment>
<evidence type="ECO:0000259" key="12">
    <source>
        <dbReference type="SMART" id="SM00363"/>
    </source>
</evidence>